<evidence type="ECO:0000313" key="1">
    <source>
        <dbReference type="EMBL" id="SEQ59437.1"/>
    </source>
</evidence>
<gene>
    <name evidence="1" type="ORF">SAMN05216600_107174</name>
</gene>
<protein>
    <submittedName>
        <fullName evidence="1">Thermostable hemolysin</fullName>
    </submittedName>
</protein>
<dbReference type="Proteomes" id="UP000198512">
    <property type="component" value="Unassembled WGS sequence"/>
</dbReference>
<sequence length="226" mass="24341">MELPWAHPSHIQPLACIGRQAPLALYLSDVESPRRPALEAFIQARFAEQHGARVRHFMPCLLGLEDSAGTLLAAVGLRSGASGPLFLERYLSQPVESALSGQPARAQLVEVGNLAANSPGAARLLIVALTDLLVALGFRWVTFTGTTSLLNSFQRLGLSPQPLGLADPLCMGEELADWGSYYDCAPQVMAGDIYSGHQRLLHLGAYARLGHQALYAPEEMLDVACR</sequence>
<keyword evidence="2" id="KW-1185">Reference proteome</keyword>
<dbReference type="EMBL" id="FOFP01000007">
    <property type="protein sequence ID" value="SEQ59437.1"/>
    <property type="molecule type" value="Genomic_DNA"/>
</dbReference>
<organism evidence="1 2">
    <name type="scientific">Pseudomonas cuatrocienegasensis</name>
    <dbReference type="NCBI Taxonomy" id="543360"/>
    <lineage>
        <taxon>Bacteria</taxon>
        <taxon>Pseudomonadati</taxon>
        <taxon>Pseudomonadota</taxon>
        <taxon>Gammaproteobacteria</taxon>
        <taxon>Pseudomonadales</taxon>
        <taxon>Pseudomonadaceae</taxon>
        <taxon>Pseudomonas</taxon>
    </lineage>
</organism>
<dbReference type="InterPro" id="IPR022050">
    <property type="entry name" value="T_hemolysin"/>
</dbReference>
<dbReference type="RefSeq" id="WP_069520115.1">
    <property type="nucleotide sequence ID" value="NZ_FOFP01000007.1"/>
</dbReference>
<dbReference type="Pfam" id="PF12261">
    <property type="entry name" value="T_hemolysin"/>
    <property type="match status" value="1"/>
</dbReference>
<comment type="caution">
    <text evidence="1">The sequence shown here is derived from an EMBL/GenBank/DDBJ whole genome shotgun (WGS) entry which is preliminary data.</text>
</comment>
<reference evidence="1 2" key="1">
    <citation type="submission" date="2016-10" db="EMBL/GenBank/DDBJ databases">
        <authorList>
            <person name="Varghese N."/>
            <person name="Submissions S."/>
        </authorList>
    </citation>
    <scope>NUCLEOTIDE SEQUENCE [LARGE SCALE GENOMIC DNA]</scope>
    <source>
        <strain evidence="1 2">CIP 109853</strain>
    </source>
</reference>
<name>A0ABY1BDF5_9PSED</name>
<accession>A0ABY1BDF5</accession>
<evidence type="ECO:0000313" key="2">
    <source>
        <dbReference type="Proteomes" id="UP000198512"/>
    </source>
</evidence>
<proteinExistence type="predicted"/>